<dbReference type="EMBL" id="SNRW01003224">
    <property type="protein sequence ID" value="KAA6390425.1"/>
    <property type="molecule type" value="Genomic_DNA"/>
</dbReference>
<sequence length="68" mass="7387">MIPVNADDVRVAGIGVDLLGNKRDEGGVGNWMDQSDGDMYVLECEDSDGCIEDVYEDQLDGDTLDIYG</sequence>
<gene>
    <name evidence="1" type="ORF">EZS28_014050</name>
</gene>
<evidence type="ECO:0000313" key="2">
    <source>
        <dbReference type="Proteomes" id="UP000324800"/>
    </source>
</evidence>
<proteinExistence type="predicted"/>
<name>A0A5J4W6S4_9EUKA</name>
<reference evidence="1 2" key="1">
    <citation type="submission" date="2019-03" db="EMBL/GenBank/DDBJ databases">
        <title>Single cell metagenomics reveals metabolic interactions within the superorganism composed of flagellate Streblomastix strix and complex community of Bacteroidetes bacteria on its surface.</title>
        <authorList>
            <person name="Treitli S.C."/>
            <person name="Kolisko M."/>
            <person name="Husnik F."/>
            <person name="Keeling P."/>
            <person name="Hampl V."/>
        </authorList>
    </citation>
    <scope>NUCLEOTIDE SEQUENCE [LARGE SCALE GENOMIC DNA]</scope>
    <source>
        <strain evidence="1">ST1C</strain>
    </source>
</reference>
<dbReference type="AlphaFoldDB" id="A0A5J4W6S4"/>
<evidence type="ECO:0000313" key="1">
    <source>
        <dbReference type="EMBL" id="KAA6390425.1"/>
    </source>
</evidence>
<comment type="caution">
    <text evidence="1">The sequence shown here is derived from an EMBL/GenBank/DDBJ whole genome shotgun (WGS) entry which is preliminary data.</text>
</comment>
<dbReference type="Proteomes" id="UP000324800">
    <property type="component" value="Unassembled WGS sequence"/>
</dbReference>
<accession>A0A5J4W6S4</accession>
<protein>
    <submittedName>
        <fullName evidence="1">Uncharacterized protein</fullName>
    </submittedName>
</protein>
<organism evidence="1 2">
    <name type="scientific">Streblomastix strix</name>
    <dbReference type="NCBI Taxonomy" id="222440"/>
    <lineage>
        <taxon>Eukaryota</taxon>
        <taxon>Metamonada</taxon>
        <taxon>Preaxostyla</taxon>
        <taxon>Oxymonadida</taxon>
        <taxon>Streblomastigidae</taxon>
        <taxon>Streblomastix</taxon>
    </lineage>
</organism>